<reference evidence="2" key="1">
    <citation type="submission" date="2016-11" db="EMBL/GenBank/DDBJ databases">
        <authorList>
            <person name="Varghese N."/>
            <person name="Submissions S."/>
        </authorList>
    </citation>
    <scope>NUCLEOTIDE SEQUENCE [LARGE SCALE GENOMIC DNA]</scope>
    <source>
        <strain evidence="2">DSM 17957</strain>
    </source>
</reference>
<proteinExistence type="predicted"/>
<dbReference type="Proteomes" id="UP000184536">
    <property type="component" value="Unassembled WGS sequence"/>
</dbReference>
<dbReference type="AlphaFoldDB" id="A0A1M6JSL2"/>
<keyword evidence="2" id="KW-1185">Reference proteome</keyword>
<dbReference type="RefSeq" id="WP_110941348.1">
    <property type="nucleotide sequence ID" value="NZ_FQZV01000027.1"/>
</dbReference>
<evidence type="ECO:0000313" key="1">
    <source>
        <dbReference type="EMBL" id="SHJ49688.1"/>
    </source>
</evidence>
<dbReference type="STRING" id="1121919.SAMN02745975_02222"/>
<protein>
    <submittedName>
        <fullName evidence="1">Uncharacterized protein</fullName>
    </submittedName>
</protein>
<name>A0A1M6JSL2_9FIRM</name>
<sequence>MGKKLITLREINRMYAEGIRELYVNDKVIITPGARDFAHDKGFRVIYGVGEDAPKEDVKSKIDLLLQQQYQVLDQELRRLLVEKILEKLKNHS</sequence>
<organism evidence="1 2">
    <name type="scientific">Geosporobacter subterraneus DSM 17957</name>
    <dbReference type="NCBI Taxonomy" id="1121919"/>
    <lineage>
        <taxon>Bacteria</taxon>
        <taxon>Bacillati</taxon>
        <taxon>Bacillota</taxon>
        <taxon>Clostridia</taxon>
        <taxon>Peptostreptococcales</taxon>
        <taxon>Thermotaleaceae</taxon>
        <taxon>Geosporobacter</taxon>
    </lineage>
</organism>
<dbReference type="OrthoDB" id="1957653at2"/>
<dbReference type="EMBL" id="FQZV01000027">
    <property type="protein sequence ID" value="SHJ49688.1"/>
    <property type="molecule type" value="Genomic_DNA"/>
</dbReference>
<accession>A0A1M6JSL2</accession>
<gene>
    <name evidence="1" type="ORF">SAMN02745975_02222</name>
</gene>
<evidence type="ECO:0000313" key="2">
    <source>
        <dbReference type="Proteomes" id="UP000184536"/>
    </source>
</evidence>